<dbReference type="HAMAP" id="MF_00454">
    <property type="entry name" value="FluC"/>
    <property type="match status" value="1"/>
</dbReference>
<evidence type="ECO:0000256" key="7">
    <source>
        <dbReference type="ARBA" id="ARBA00035120"/>
    </source>
</evidence>
<keyword evidence="12" id="KW-1185">Reference proteome</keyword>
<dbReference type="OrthoDB" id="9815830at2"/>
<dbReference type="eggNOG" id="COG0239">
    <property type="taxonomic scope" value="Bacteria"/>
</dbReference>
<evidence type="ECO:0000256" key="6">
    <source>
        <dbReference type="ARBA" id="ARBA00023303"/>
    </source>
</evidence>
<dbReference type="GO" id="GO:0005886">
    <property type="term" value="C:plasma membrane"/>
    <property type="evidence" value="ECO:0007669"/>
    <property type="project" value="UniProtKB-SubCell"/>
</dbReference>
<proteinExistence type="inferred from homology"/>
<reference evidence="11 12" key="1">
    <citation type="journal article" date="2012" name="Appl. Environ. Microbiol.">
        <title>Genome Sequence of Thermotolerant Bacillus methanolicus: Features and Regulation Related to Methylotrophy and Production of L-Lysine and L-Glutamate from Methanol.</title>
        <authorList>
            <person name="Heggeset T.M."/>
            <person name="Krog A."/>
            <person name="Balzer S."/>
            <person name="Wentzel A."/>
            <person name="Ellingsen T.E."/>
            <person name="Brautaset T."/>
        </authorList>
    </citation>
    <scope>NUCLEOTIDE SEQUENCE [LARGE SCALE GENOMIC DNA]</scope>
    <source>
        <strain evidence="11 12">PB1</strain>
    </source>
</reference>
<evidence type="ECO:0000256" key="1">
    <source>
        <dbReference type="ARBA" id="ARBA00004651"/>
    </source>
</evidence>
<feature type="binding site" evidence="10">
    <location>
        <position position="72"/>
    </location>
    <ligand>
        <name>Na(+)</name>
        <dbReference type="ChEBI" id="CHEBI:29101"/>
        <note>structural</note>
    </ligand>
</feature>
<keyword evidence="10" id="KW-0479">Metal-binding</keyword>
<keyword evidence="10" id="KW-0406">Ion transport</keyword>
<keyword evidence="2 10" id="KW-1003">Cell membrane</keyword>
<keyword evidence="4 10" id="KW-1133">Transmembrane helix</keyword>
<dbReference type="NCBIfam" id="TIGR00494">
    <property type="entry name" value="crcB"/>
    <property type="match status" value="1"/>
</dbReference>
<sequence>MKNLLLVALGGFFGAVSRYFISRKLNGHNSKIPFGTLTVNLLGSFLLGILIGKKLGEAVYALFGIGFMGAFTTFSTLKAETLQLFEQKKTIKAAFYLAITYIGGITAGFLGLLIGRS</sequence>
<gene>
    <name evidence="10" type="primary">fluC</name>
    <name evidence="10" type="synonym">crcB</name>
    <name evidence="11" type="ORF">PB1_11429</name>
</gene>
<feature type="transmembrane region" description="Helical" evidence="10">
    <location>
        <begin position="34"/>
        <end position="51"/>
    </location>
</feature>
<dbReference type="Proteomes" id="UP000010523">
    <property type="component" value="Unassembled WGS sequence"/>
</dbReference>
<evidence type="ECO:0000256" key="5">
    <source>
        <dbReference type="ARBA" id="ARBA00023136"/>
    </source>
</evidence>
<comment type="function">
    <text evidence="9 10">Fluoride-specific ion channel. Important for reducing fluoride concentration in the cell, thus reducing its toxicity.</text>
</comment>
<organism evidence="11 12">
    <name type="scientific">Bacillus methanolicus PB1</name>
    <dbReference type="NCBI Taxonomy" id="997296"/>
    <lineage>
        <taxon>Bacteria</taxon>
        <taxon>Bacillati</taxon>
        <taxon>Bacillota</taxon>
        <taxon>Bacilli</taxon>
        <taxon>Bacillales</taxon>
        <taxon>Bacillaceae</taxon>
        <taxon>Bacillus</taxon>
    </lineage>
</organism>
<dbReference type="RefSeq" id="WP_004436422.1">
    <property type="nucleotide sequence ID" value="NZ_AFEU01000003.1"/>
</dbReference>
<dbReference type="GO" id="GO:0046872">
    <property type="term" value="F:metal ion binding"/>
    <property type="evidence" value="ECO:0007669"/>
    <property type="project" value="UniProtKB-KW"/>
</dbReference>
<evidence type="ECO:0000256" key="10">
    <source>
        <dbReference type="HAMAP-Rule" id="MF_00454"/>
    </source>
</evidence>
<dbReference type="GO" id="GO:0062054">
    <property type="term" value="F:fluoride channel activity"/>
    <property type="evidence" value="ECO:0007669"/>
    <property type="project" value="UniProtKB-UniRule"/>
</dbReference>
<comment type="subcellular location">
    <subcellularLocation>
        <location evidence="1 10">Cell membrane</location>
        <topology evidence="1 10">Multi-pass membrane protein</topology>
    </subcellularLocation>
</comment>
<accession>I3DV97</accession>
<dbReference type="PANTHER" id="PTHR28259">
    <property type="entry name" value="FLUORIDE EXPORT PROTEIN 1-RELATED"/>
    <property type="match status" value="1"/>
</dbReference>
<dbReference type="PATRIC" id="fig|997296.3.peg.2405"/>
<evidence type="ECO:0000256" key="8">
    <source>
        <dbReference type="ARBA" id="ARBA00035585"/>
    </source>
</evidence>
<evidence type="ECO:0000313" key="11">
    <source>
        <dbReference type="EMBL" id="EIJ78168.1"/>
    </source>
</evidence>
<comment type="catalytic activity">
    <reaction evidence="8">
        <text>fluoride(in) = fluoride(out)</text>
        <dbReference type="Rhea" id="RHEA:76159"/>
        <dbReference type="ChEBI" id="CHEBI:17051"/>
    </reaction>
    <physiologicalReaction direction="left-to-right" evidence="8">
        <dbReference type="Rhea" id="RHEA:76160"/>
    </physiologicalReaction>
</comment>
<dbReference type="Pfam" id="PF02537">
    <property type="entry name" value="CRCB"/>
    <property type="match status" value="1"/>
</dbReference>
<feature type="binding site" evidence="10">
    <location>
        <position position="69"/>
    </location>
    <ligand>
        <name>Na(+)</name>
        <dbReference type="ChEBI" id="CHEBI:29101"/>
        <note>structural</note>
    </ligand>
</feature>
<comment type="activity regulation">
    <text evidence="10">Na(+) is not transported, but it plays an essential structural role and its presence is essential for fluoride channel function.</text>
</comment>
<evidence type="ECO:0000256" key="2">
    <source>
        <dbReference type="ARBA" id="ARBA00022475"/>
    </source>
</evidence>
<keyword evidence="10" id="KW-0915">Sodium</keyword>
<dbReference type="AlphaFoldDB" id="I3DV97"/>
<dbReference type="STRING" id="997296.PB1_11429"/>
<dbReference type="EMBL" id="AFEU01000003">
    <property type="protein sequence ID" value="EIJ78168.1"/>
    <property type="molecule type" value="Genomic_DNA"/>
</dbReference>
<protein>
    <recommendedName>
        <fullName evidence="10">Fluoride-specific ion channel FluC</fullName>
    </recommendedName>
</protein>
<evidence type="ECO:0000256" key="3">
    <source>
        <dbReference type="ARBA" id="ARBA00022692"/>
    </source>
</evidence>
<evidence type="ECO:0000256" key="4">
    <source>
        <dbReference type="ARBA" id="ARBA00022989"/>
    </source>
</evidence>
<keyword evidence="3 10" id="KW-0812">Transmembrane</keyword>
<dbReference type="GO" id="GO:0140114">
    <property type="term" value="P:cellular detoxification of fluoride"/>
    <property type="evidence" value="ECO:0007669"/>
    <property type="project" value="UniProtKB-UniRule"/>
</dbReference>
<dbReference type="InterPro" id="IPR003691">
    <property type="entry name" value="FluC"/>
</dbReference>
<comment type="caution">
    <text evidence="11">The sequence shown here is derived from an EMBL/GenBank/DDBJ whole genome shotgun (WGS) entry which is preliminary data.</text>
</comment>
<evidence type="ECO:0000256" key="9">
    <source>
        <dbReference type="ARBA" id="ARBA00049940"/>
    </source>
</evidence>
<dbReference type="PANTHER" id="PTHR28259:SF1">
    <property type="entry name" value="FLUORIDE EXPORT PROTEIN 1-RELATED"/>
    <property type="match status" value="1"/>
</dbReference>
<evidence type="ECO:0000313" key="12">
    <source>
        <dbReference type="Proteomes" id="UP000010523"/>
    </source>
</evidence>
<keyword evidence="6 10" id="KW-0407">Ion channel</keyword>
<feature type="transmembrane region" description="Helical" evidence="10">
    <location>
        <begin position="93"/>
        <end position="114"/>
    </location>
</feature>
<keyword evidence="10" id="KW-0813">Transport</keyword>
<feature type="transmembrane region" description="Helical" evidence="10">
    <location>
        <begin position="58"/>
        <end position="77"/>
    </location>
</feature>
<name>I3DV97_BACMT</name>
<comment type="similarity">
    <text evidence="7 10">Belongs to the fluoride channel Fluc/FEX (TC 1.A.43) family.</text>
</comment>
<keyword evidence="5 10" id="KW-0472">Membrane</keyword>